<keyword evidence="3" id="KW-1185">Reference proteome</keyword>
<dbReference type="PANTHER" id="PTHR48034">
    <property type="entry name" value="TRANSFORMER-2 SEX-DETERMINING PROTEIN-RELATED"/>
    <property type="match status" value="1"/>
</dbReference>
<accession>A0AAN8ZSA2</accession>
<proteinExistence type="predicted"/>
<protein>
    <submittedName>
        <fullName evidence="2">RNA recognition motif domain</fullName>
    </submittedName>
</protein>
<comment type="caution">
    <text evidence="2">The sequence shown here is derived from an EMBL/GenBank/DDBJ whole genome shotgun (WGS) entry which is preliminary data.</text>
</comment>
<dbReference type="Proteomes" id="UP001370490">
    <property type="component" value="Unassembled WGS sequence"/>
</dbReference>
<dbReference type="EMBL" id="JBAMMX010000001">
    <property type="protein sequence ID" value="KAK6947807.1"/>
    <property type="molecule type" value="Genomic_DNA"/>
</dbReference>
<dbReference type="InterPro" id="IPR000504">
    <property type="entry name" value="RRM_dom"/>
</dbReference>
<dbReference type="InterPro" id="IPR012677">
    <property type="entry name" value="Nucleotide-bd_a/b_plait_sf"/>
</dbReference>
<name>A0AAN8ZSA2_9MAGN</name>
<evidence type="ECO:0000313" key="2">
    <source>
        <dbReference type="EMBL" id="KAK6947807.1"/>
    </source>
</evidence>
<dbReference type="AlphaFoldDB" id="A0AAN8ZSA2"/>
<dbReference type="Pfam" id="PF00076">
    <property type="entry name" value="RRM_1"/>
    <property type="match status" value="1"/>
</dbReference>
<evidence type="ECO:0000313" key="3">
    <source>
        <dbReference type="Proteomes" id="UP001370490"/>
    </source>
</evidence>
<dbReference type="GO" id="GO:0003723">
    <property type="term" value="F:RNA binding"/>
    <property type="evidence" value="ECO:0007669"/>
    <property type="project" value="InterPro"/>
</dbReference>
<gene>
    <name evidence="2" type="ORF">RJ641_001280</name>
</gene>
<dbReference type="InterPro" id="IPR035979">
    <property type="entry name" value="RBD_domain_sf"/>
</dbReference>
<feature type="domain" description="RRM" evidence="1">
    <location>
        <begin position="80"/>
        <end position="116"/>
    </location>
</feature>
<reference evidence="2 3" key="1">
    <citation type="submission" date="2023-12" db="EMBL/GenBank/DDBJ databases">
        <title>A high-quality genome assembly for Dillenia turbinata (Dilleniales).</title>
        <authorList>
            <person name="Chanderbali A."/>
        </authorList>
    </citation>
    <scope>NUCLEOTIDE SEQUENCE [LARGE SCALE GENOMIC DNA]</scope>
    <source>
        <strain evidence="2">LSX21</strain>
        <tissue evidence="2">Leaf</tissue>
    </source>
</reference>
<organism evidence="2 3">
    <name type="scientific">Dillenia turbinata</name>
    <dbReference type="NCBI Taxonomy" id="194707"/>
    <lineage>
        <taxon>Eukaryota</taxon>
        <taxon>Viridiplantae</taxon>
        <taxon>Streptophyta</taxon>
        <taxon>Embryophyta</taxon>
        <taxon>Tracheophyta</taxon>
        <taxon>Spermatophyta</taxon>
        <taxon>Magnoliopsida</taxon>
        <taxon>eudicotyledons</taxon>
        <taxon>Gunneridae</taxon>
        <taxon>Pentapetalae</taxon>
        <taxon>Dilleniales</taxon>
        <taxon>Dilleniaceae</taxon>
        <taxon>Dillenia</taxon>
    </lineage>
</organism>
<dbReference type="SUPFAM" id="SSF54928">
    <property type="entry name" value="RNA-binding domain, RBD"/>
    <property type="match status" value="1"/>
</dbReference>
<dbReference type="InterPro" id="IPR050441">
    <property type="entry name" value="RBM"/>
</dbReference>
<evidence type="ECO:0000259" key="1">
    <source>
        <dbReference type="Pfam" id="PF00076"/>
    </source>
</evidence>
<dbReference type="Gene3D" id="3.30.70.330">
    <property type="match status" value="2"/>
</dbReference>
<sequence>MSKSNVLFRSHDLVDTEEAAVNPGTRVTTTDLEKYFNREGKVEGYLRNRGNCSTHDGDGPLNGSSNHFEALKPLASSLLVIECHLVTDPHTRESRGFGFVTMETNEDADRCIKYLKSLCTSGSFDHCGKVHLGNIV</sequence>